<dbReference type="Proteomes" id="UP000634136">
    <property type="component" value="Unassembled WGS sequence"/>
</dbReference>
<sequence length="380" mass="42445">MLMLFFASSCWMPVVLCNFFPLLVDNIFISMVLAALFCASCVNRAGESNHRRIANWTEAEVSRTVTNAGIFVWTTASVAGSYCCYYWYSIFLSYINLFYLRVQIFYQLKRCVTGPKDLPIIARTAGRLAGRAIGYVQLARGQFDSVMQQSQARQVHKELQDTMAQLEAIRHEIRSVSFINPGPMTRRLVDNIAPTYISDDNQKLENISGENKSVATVPKDSASPMIDSCNMHRQATTYARLAESSIKNGLSTSCTEVEKIDSEQQLTIIPISAEDAGLLPNRGDPSSWILFAYSFCIMLLLCVKASNICLLLAYMVVEVEKELLALEHHLYLTTCGSFSIQLQVMNTADVKGSDIVLEAILEAEVARNAKEFFSQPQNQA</sequence>
<feature type="chain" id="PRO_5032332497" evidence="2">
    <location>
        <begin position="18"/>
        <end position="380"/>
    </location>
</feature>
<proteinExistence type="predicted"/>
<dbReference type="OrthoDB" id="45251at2759"/>
<keyword evidence="1" id="KW-1133">Transmembrane helix</keyword>
<organism evidence="3 4">
    <name type="scientific">Senna tora</name>
    <dbReference type="NCBI Taxonomy" id="362788"/>
    <lineage>
        <taxon>Eukaryota</taxon>
        <taxon>Viridiplantae</taxon>
        <taxon>Streptophyta</taxon>
        <taxon>Embryophyta</taxon>
        <taxon>Tracheophyta</taxon>
        <taxon>Spermatophyta</taxon>
        <taxon>Magnoliopsida</taxon>
        <taxon>eudicotyledons</taxon>
        <taxon>Gunneridae</taxon>
        <taxon>Pentapetalae</taxon>
        <taxon>rosids</taxon>
        <taxon>fabids</taxon>
        <taxon>Fabales</taxon>
        <taxon>Fabaceae</taxon>
        <taxon>Caesalpinioideae</taxon>
        <taxon>Cassia clade</taxon>
        <taxon>Senna</taxon>
    </lineage>
</organism>
<dbReference type="PANTHER" id="PTHR35512">
    <property type="entry name" value="OS11G0550900 PROTEIN"/>
    <property type="match status" value="1"/>
</dbReference>
<dbReference type="AlphaFoldDB" id="A0A834SPH1"/>
<dbReference type="EMBL" id="JAAIUW010000013">
    <property type="protein sequence ID" value="KAF7804692.1"/>
    <property type="molecule type" value="Genomic_DNA"/>
</dbReference>
<name>A0A834SPH1_9FABA</name>
<evidence type="ECO:0000313" key="4">
    <source>
        <dbReference type="Proteomes" id="UP000634136"/>
    </source>
</evidence>
<reference evidence="3" key="1">
    <citation type="submission" date="2020-09" db="EMBL/GenBank/DDBJ databases">
        <title>Genome-Enabled Discovery of Anthraquinone Biosynthesis in Senna tora.</title>
        <authorList>
            <person name="Kang S.-H."/>
            <person name="Pandey R.P."/>
            <person name="Lee C.-M."/>
            <person name="Sim J.-S."/>
            <person name="Jeong J.-T."/>
            <person name="Choi B.-S."/>
            <person name="Jung M."/>
            <person name="Ginzburg D."/>
            <person name="Zhao K."/>
            <person name="Won S.Y."/>
            <person name="Oh T.-J."/>
            <person name="Yu Y."/>
            <person name="Kim N.-H."/>
            <person name="Lee O.R."/>
            <person name="Lee T.-H."/>
            <person name="Bashyal P."/>
            <person name="Kim T.-S."/>
            <person name="Lee W.-H."/>
            <person name="Kawkins C."/>
            <person name="Kim C.-K."/>
            <person name="Kim J.S."/>
            <person name="Ahn B.O."/>
            <person name="Rhee S.Y."/>
            <person name="Sohng J.K."/>
        </authorList>
    </citation>
    <scope>NUCLEOTIDE SEQUENCE</scope>
    <source>
        <tissue evidence="3">Leaf</tissue>
    </source>
</reference>
<dbReference type="PANTHER" id="PTHR35512:SF1">
    <property type="entry name" value="OS11G0550900 PROTEIN"/>
    <property type="match status" value="1"/>
</dbReference>
<evidence type="ECO:0000313" key="3">
    <source>
        <dbReference type="EMBL" id="KAF7804692.1"/>
    </source>
</evidence>
<comment type="caution">
    <text evidence="3">The sequence shown here is derived from an EMBL/GenBank/DDBJ whole genome shotgun (WGS) entry which is preliminary data.</text>
</comment>
<keyword evidence="2" id="KW-0732">Signal</keyword>
<evidence type="ECO:0000256" key="1">
    <source>
        <dbReference type="SAM" id="Phobius"/>
    </source>
</evidence>
<feature type="signal peptide" evidence="2">
    <location>
        <begin position="1"/>
        <end position="17"/>
    </location>
</feature>
<feature type="transmembrane region" description="Helical" evidence="1">
    <location>
        <begin position="27"/>
        <end position="46"/>
    </location>
</feature>
<protein>
    <submittedName>
        <fullName evidence="3">Sec-independent translocase TatB-like protein isoform X1</fullName>
    </submittedName>
</protein>
<keyword evidence="1" id="KW-0812">Transmembrane</keyword>
<feature type="transmembrane region" description="Helical" evidence="1">
    <location>
        <begin position="67"/>
        <end position="88"/>
    </location>
</feature>
<accession>A0A834SPH1</accession>
<keyword evidence="1" id="KW-0472">Membrane</keyword>
<gene>
    <name evidence="3" type="ORF">G2W53_043803</name>
</gene>
<keyword evidence="4" id="KW-1185">Reference proteome</keyword>
<evidence type="ECO:0000256" key="2">
    <source>
        <dbReference type="SAM" id="SignalP"/>
    </source>
</evidence>